<proteinExistence type="predicted"/>
<reference evidence="2 3" key="2">
    <citation type="journal article" date="2019" name="G3 (Bethesda)">
        <title>Hybrid Assembly of the Genome of the Entomopathogenic Nematode Steinernema carpocapsae Identifies the X-Chromosome.</title>
        <authorList>
            <person name="Serra L."/>
            <person name="Macchietto M."/>
            <person name="Macias-Munoz A."/>
            <person name="McGill C.J."/>
            <person name="Rodriguez I.M."/>
            <person name="Rodriguez B."/>
            <person name="Murad R."/>
            <person name="Mortazavi A."/>
        </authorList>
    </citation>
    <scope>NUCLEOTIDE SEQUENCE [LARGE SCALE GENOMIC DNA]</scope>
    <source>
        <strain evidence="2 3">ALL</strain>
    </source>
</reference>
<evidence type="ECO:0000313" key="2">
    <source>
        <dbReference type="EMBL" id="TKR65226.1"/>
    </source>
</evidence>
<dbReference type="EMBL" id="AZBU02000009">
    <property type="protein sequence ID" value="TKR65226.1"/>
    <property type="molecule type" value="Genomic_DNA"/>
</dbReference>
<protein>
    <submittedName>
        <fullName evidence="2">Uncharacterized protein</fullName>
    </submittedName>
</protein>
<name>A0A4U5M8F9_STECR</name>
<accession>A0A4U5M8F9</accession>
<evidence type="ECO:0000256" key="1">
    <source>
        <dbReference type="SAM" id="MobiDB-lite"/>
    </source>
</evidence>
<keyword evidence="3" id="KW-1185">Reference proteome</keyword>
<feature type="region of interest" description="Disordered" evidence="1">
    <location>
        <begin position="33"/>
        <end position="56"/>
    </location>
</feature>
<comment type="caution">
    <text evidence="2">The sequence shown here is derived from an EMBL/GenBank/DDBJ whole genome shotgun (WGS) entry which is preliminary data.</text>
</comment>
<evidence type="ECO:0000313" key="3">
    <source>
        <dbReference type="Proteomes" id="UP000298663"/>
    </source>
</evidence>
<dbReference type="Proteomes" id="UP000298663">
    <property type="component" value="Unassembled WGS sequence"/>
</dbReference>
<organism evidence="2 3">
    <name type="scientific">Steinernema carpocapsae</name>
    <name type="common">Entomopathogenic nematode</name>
    <dbReference type="NCBI Taxonomy" id="34508"/>
    <lineage>
        <taxon>Eukaryota</taxon>
        <taxon>Metazoa</taxon>
        <taxon>Ecdysozoa</taxon>
        <taxon>Nematoda</taxon>
        <taxon>Chromadorea</taxon>
        <taxon>Rhabditida</taxon>
        <taxon>Tylenchina</taxon>
        <taxon>Panagrolaimomorpha</taxon>
        <taxon>Strongyloidoidea</taxon>
        <taxon>Steinernematidae</taxon>
        <taxon>Steinernema</taxon>
    </lineage>
</organism>
<gene>
    <name evidence="2" type="ORF">L596_025657</name>
</gene>
<reference evidence="2 3" key="1">
    <citation type="journal article" date="2015" name="Genome Biol.">
        <title>Comparative genomics of Steinernema reveals deeply conserved gene regulatory networks.</title>
        <authorList>
            <person name="Dillman A.R."/>
            <person name="Macchietto M."/>
            <person name="Porter C.F."/>
            <person name="Rogers A."/>
            <person name="Williams B."/>
            <person name="Antoshechkin I."/>
            <person name="Lee M.M."/>
            <person name="Goodwin Z."/>
            <person name="Lu X."/>
            <person name="Lewis E.E."/>
            <person name="Goodrich-Blair H."/>
            <person name="Stock S.P."/>
            <person name="Adams B.J."/>
            <person name="Sternberg P.W."/>
            <person name="Mortazavi A."/>
        </authorList>
    </citation>
    <scope>NUCLEOTIDE SEQUENCE [LARGE SCALE GENOMIC DNA]</scope>
    <source>
        <strain evidence="2 3">ALL</strain>
    </source>
</reference>
<dbReference type="AlphaFoldDB" id="A0A4U5M8F9"/>
<sequence length="83" mass="9101">MEAPIVCRTLTLSAFDSTVRSRTALAVSDVVSNASQTGNAEGPPHKSSRTQPNNFNRGVLLVGLRNRRIDKVPCEAFRNCMNR</sequence>